<dbReference type="OrthoDB" id="26719at2759"/>
<dbReference type="PANTHER" id="PTHR12215:SF10">
    <property type="entry name" value="L-AMINOADIPATE-SEMIALDEHYDE DEHYDROGENASE-PHOSPHOPANTETHEINYL TRANSFERASE"/>
    <property type="match status" value="1"/>
</dbReference>
<proteinExistence type="predicted"/>
<dbReference type="Proteomes" id="UP000016924">
    <property type="component" value="Unassembled WGS sequence"/>
</dbReference>
<dbReference type="eggNOG" id="KOG0945">
    <property type="taxonomic scope" value="Eukaryota"/>
</dbReference>
<dbReference type="GO" id="GO:0008897">
    <property type="term" value="F:holo-[acyl-carrier-protein] synthase activity"/>
    <property type="evidence" value="ECO:0007669"/>
    <property type="project" value="UniProtKB-EC"/>
</dbReference>
<dbReference type="InterPro" id="IPR037143">
    <property type="entry name" value="4-PPantetheinyl_Trfase_dom_sf"/>
</dbReference>
<dbReference type="STRING" id="1168221.R7YRW5"/>
<dbReference type="GeneID" id="19901179"/>
<sequence length="359" mass="40434">MPHTAPELTCWLLDTRTLWPGDRISDVASSALALVSEAEQHNVRSKYHISDARMTLGSALLKRFYTARTLGVPWSEISFTRRGDARHGKPCHLSTASTNFSAGNRKRVDFNVSHQAGLVALIGACWSVDNEAGEKEEEATPEVEVGIDITCVNERNDYAKLDTEGFERWMDTYTEFFSNDEIWDMTYTLPQPLTLLDGSTISEEELGRLDRCVTRDKEVSVNLANGQTRTFGSDLIVDAKLRRFYTFWGYKEAYIKLTGEAMMAPWLRDLEFRNVRAPRQGMVPRCSTHGVWGERVSDAEVYLNDERVEDVSMEIQAFEEDYMIAVAVKPKERLGEAGIPKLERVDVEDILAAAECGGA</sequence>
<dbReference type="PANTHER" id="PTHR12215">
    <property type="entry name" value="PHOSPHOPANTETHEINE TRANSFERASE"/>
    <property type="match status" value="1"/>
</dbReference>
<protein>
    <recommendedName>
        <fullName evidence="1">holo-[acyl-carrier-protein] synthase</fullName>
        <ecNumber evidence="1">2.7.8.7</ecNumber>
    </recommendedName>
</protein>
<gene>
    <name evidence="4" type="ORF">W97_03868</name>
</gene>
<evidence type="ECO:0000313" key="5">
    <source>
        <dbReference type="Proteomes" id="UP000016924"/>
    </source>
</evidence>
<keyword evidence="5" id="KW-1185">Reference proteome</keyword>
<dbReference type="Pfam" id="PF22624">
    <property type="entry name" value="AASDHPPT_N"/>
    <property type="match status" value="1"/>
</dbReference>
<dbReference type="GO" id="GO:0019878">
    <property type="term" value="P:lysine biosynthetic process via aminoadipic acid"/>
    <property type="evidence" value="ECO:0007669"/>
    <property type="project" value="TreeGrafter"/>
</dbReference>
<dbReference type="InterPro" id="IPR055066">
    <property type="entry name" value="AASDHPPT_N"/>
</dbReference>
<evidence type="ECO:0000256" key="2">
    <source>
        <dbReference type="ARBA" id="ARBA00022679"/>
    </source>
</evidence>
<organism evidence="4 5">
    <name type="scientific">Coniosporium apollinis (strain CBS 100218)</name>
    <name type="common">Rock-inhabiting black yeast</name>
    <dbReference type="NCBI Taxonomy" id="1168221"/>
    <lineage>
        <taxon>Eukaryota</taxon>
        <taxon>Fungi</taxon>
        <taxon>Dikarya</taxon>
        <taxon>Ascomycota</taxon>
        <taxon>Pezizomycotina</taxon>
        <taxon>Dothideomycetes</taxon>
        <taxon>Dothideomycetes incertae sedis</taxon>
        <taxon>Coniosporium</taxon>
    </lineage>
</organism>
<dbReference type="RefSeq" id="XP_007779952.1">
    <property type="nucleotide sequence ID" value="XM_007781762.1"/>
</dbReference>
<evidence type="ECO:0000313" key="4">
    <source>
        <dbReference type="EMBL" id="EON64635.1"/>
    </source>
</evidence>
<dbReference type="GO" id="GO:0005829">
    <property type="term" value="C:cytosol"/>
    <property type="evidence" value="ECO:0007669"/>
    <property type="project" value="TreeGrafter"/>
</dbReference>
<keyword evidence="2" id="KW-0808">Transferase</keyword>
<name>R7YRW5_CONA1</name>
<dbReference type="GO" id="GO:0000287">
    <property type="term" value="F:magnesium ion binding"/>
    <property type="evidence" value="ECO:0007669"/>
    <property type="project" value="InterPro"/>
</dbReference>
<dbReference type="Gene3D" id="3.90.470.20">
    <property type="entry name" value="4'-phosphopantetheinyl transferase domain"/>
    <property type="match status" value="3"/>
</dbReference>
<dbReference type="AlphaFoldDB" id="R7YRW5"/>
<dbReference type="OMA" id="HRTCRIP"/>
<dbReference type="HOGENOM" id="CLU_031126_1_1_1"/>
<evidence type="ECO:0000259" key="3">
    <source>
        <dbReference type="Pfam" id="PF22624"/>
    </source>
</evidence>
<dbReference type="InterPro" id="IPR050559">
    <property type="entry name" value="P-Pant_transferase_sf"/>
</dbReference>
<dbReference type="EMBL" id="JH767569">
    <property type="protein sequence ID" value="EON64635.1"/>
    <property type="molecule type" value="Genomic_DNA"/>
</dbReference>
<reference evidence="5" key="1">
    <citation type="submission" date="2012-06" db="EMBL/GenBank/DDBJ databases">
        <title>The genome sequence of Coniosporium apollinis CBS 100218.</title>
        <authorList>
            <consortium name="The Broad Institute Genome Sequencing Platform"/>
            <person name="Cuomo C."/>
            <person name="Gorbushina A."/>
            <person name="Noack S."/>
            <person name="Walker B."/>
            <person name="Young S.K."/>
            <person name="Zeng Q."/>
            <person name="Gargeya S."/>
            <person name="Fitzgerald M."/>
            <person name="Haas B."/>
            <person name="Abouelleil A."/>
            <person name="Alvarado L."/>
            <person name="Arachchi H.M."/>
            <person name="Berlin A.M."/>
            <person name="Chapman S.B."/>
            <person name="Goldberg J."/>
            <person name="Griggs A."/>
            <person name="Gujja S."/>
            <person name="Hansen M."/>
            <person name="Howarth C."/>
            <person name="Imamovic A."/>
            <person name="Larimer J."/>
            <person name="McCowan C."/>
            <person name="Montmayeur A."/>
            <person name="Murphy C."/>
            <person name="Neiman D."/>
            <person name="Pearson M."/>
            <person name="Priest M."/>
            <person name="Roberts A."/>
            <person name="Saif S."/>
            <person name="Shea T."/>
            <person name="Sisk P."/>
            <person name="Sykes S."/>
            <person name="Wortman J."/>
            <person name="Nusbaum C."/>
            <person name="Birren B."/>
        </authorList>
    </citation>
    <scope>NUCLEOTIDE SEQUENCE [LARGE SCALE GENOMIC DNA]</scope>
    <source>
        <strain evidence="5">CBS 100218</strain>
    </source>
</reference>
<evidence type="ECO:0000256" key="1">
    <source>
        <dbReference type="ARBA" id="ARBA00013172"/>
    </source>
</evidence>
<feature type="domain" description="4'-phosphopantetheinyl transferase N-terminal" evidence="3">
    <location>
        <begin position="29"/>
        <end position="123"/>
    </location>
</feature>
<dbReference type="SUPFAM" id="SSF56214">
    <property type="entry name" value="4'-phosphopantetheinyl transferase"/>
    <property type="match status" value="2"/>
</dbReference>
<accession>R7YRW5</accession>
<dbReference type="EC" id="2.7.8.7" evidence="1"/>